<evidence type="ECO:0000256" key="1">
    <source>
        <dbReference type="ARBA" id="ARBA00022603"/>
    </source>
</evidence>
<dbReference type="InterPro" id="IPR002052">
    <property type="entry name" value="DNA_methylase_N6_adenine_CS"/>
</dbReference>
<sequence>MDKTYREVLTRASSFLEEQGVEGYNIQFVFLERKQWTKLDWLMRMNEPITAEDQAMIDADMQRLVQHYPPHYLLGYAEFFDHRLKVTEATLIPRPETEELVALCLAKTSEETLNVVDIGTGTGAIAISLKAARKNWQVSAIDLSLEALAVAKVNAEHEQTTINFYHGDTLEPVMDQTFDVIISNPPYISRAEWSVMDQSVRTYEPKMALFAEEDGLAIYQKIAKEAAQILASDGQLFLEIGFQQGAAVKAIMEQAFPTKKVRIKKDMAGNDRMIFVTN</sequence>
<comment type="similarity">
    <text evidence="5">Belongs to the protein N5-glutamine methyltransferase family. PrmC subfamily.</text>
</comment>
<dbReference type="Gene3D" id="3.40.50.150">
    <property type="entry name" value="Vaccinia Virus protein VP39"/>
    <property type="match status" value="1"/>
</dbReference>
<dbReference type="InterPro" id="IPR007848">
    <property type="entry name" value="Small_mtfrase_dom"/>
</dbReference>
<dbReference type="NCBIfam" id="TIGR03534">
    <property type="entry name" value="RF_mod_PrmC"/>
    <property type="match status" value="1"/>
</dbReference>
<dbReference type="EMBL" id="MSTR01000007">
    <property type="protein sequence ID" value="ONN43136.1"/>
    <property type="molecule type" value="Genomic_DNA"/>
</dbReference>
<feature type="binding site" evidence="5">
    <location>
        <position position="142"/>
    </location>
    <ligand>
        <name>S-adenosyl-L-methionine</name>
        <dbReference type="ChEBI" id="CHEBI:59789"/>
    </ligand>
</feature>
<evidence type="ECO:0000259" key="6">
    <source>
        <dbReference type="Pfam" id="PF05175"/>
    </source>
</evidence>
<dbReference type="InterPro" id="IPR040758">
    <property type="entry name" value="PrmC_N"/>
</dbReference>
<dbReference type="HAMAP" id="MF_02126">
    <property type="entry name" value="RF_methyltr_PrmC"/>
    <property type="match status" value="1"/>
</dbReference>
<name>A0A1V2UIM7_ENTMU</name>
<dbReference type="EC" id="2.1.1.297" evidence="5"/>
<evidence type="ECO:0000256" key="3">
    <source>
        <dbReference type="ARBA" id="ARBA00022691"/>
    </source>
</evidence>
<dbReference type="PROSITE" id="PS00092">
    <property type="entry name" value="N6_MTASE"/>
    <property type="match status" value="1"/>
</dbReference>
<dbReference type="InterPro" id="IPR004556">
    <property type="entry name" value="HemK-like"/>
</dbReference>
<evidence type="ECO:0000259" key="7">
    <source>
        <dbReference type="Pfam" id="PF17827"/>
    </source>
</evidence>
<evidence type="ECO:0000256" key="4">
    <source>
        <dbReference type="ARBA" id="ARBA00048391"/>
    </source>
</evidence>
<feature type="binding site" evidence="5">
    <location>
        <position position="184"/>
    </location>
    <ligand>
        <name>S-adenosyl-L-methionine</name>
        <dbReference type="ChEBI" id="CHEBI:59789"/>
    </ligand>
</feature>
<proteinExistence type="inferred from homology"/>
<feature type="domain" description="Methyltransferase small" evidence="6">
    <location>
        <begin position="105"/>
        <end position="191"/>
    </location>
</feature>
<reference evidence="8 9" key="1">
    <citation type="submission" date="2016-12" db="EMBL/GenBank/DDBJ databases">
        <authorList>
            <person name="Song W.-J."/>
            <person name="Kurnit D.M."/>
        </authorList>
    </citation>
    <scope>NUCLEOTIDE SEQUENCE [LARGE SCALE GENOMIC DNA]</scope>
    <source>
        <strain evidence="8 9">CGB1038-1_S1</strain>
    </source>
</reference>
<comment type="caution">
    <text evidence="8">The sequence shown here is derived from an EMBL/GenBank/DDBJ whole genome shotgun (WGS) entry which is preliminary data.</text>
</comment>
<dbReference type="AlphaFoldDB" id="A0A1V2UIM7"/>
<dbReference type="GO" id="GO:0003676">
    <property type="term" value="F:nucleic acid binding"/>
    <property type="evidence" value="ECO:0007669"/>
    <property type="project" value="InterPro"/>
</dbReference>
<dbReference type="InterPro" id="IPR050320">
    <property type="entry name" value="N5-glutamine_MTase"/>
</dbReference>
<comment type="caution">
    <text evidence="5">Lacks conserved residue(s) required for the propagation of feature annotation.</text>
</comment>
<accession>A0A1V2UIM7</accession>
<feature type="domain" description="Release factor glutamine methyltransferase N-terminal" evidence="7">
    <location>
        <begin position="7"/>
        <end position="75"/>
    </location>
</feature>
<evidence type="ECO:0000313" key="9">
    <source>
        <dbReference type="Proteomes" id="UP000189299"/>
    </source>
</evidence>
<comment type="function">
    <text evidence="5">Methylates the class 1 translation termination release factors RF1/PrfA and RF2/PrfB on the glutamine residue of the universally conserved GGQ motif.</text>
</comment>
<dbReference type="Pfam" id="PF05175">
    <property type="entry name" value="MTS"/>
    <property type="match status" value="1"/>
</dbReference>
<protein>
    <recommendedName>
        <fullName evidence="5">Release factor glutamine methyltransferase</fullName>
        <shortName evidence="5">RF MTase</shortName>
        <ecNumber evidence="5">2.1.1.297</ecNumber>
    </recommendedName>
    <alternativeName>
        <fullName evidence="5">N5-glutamine methyltransferase PrmC</fullName>
    </alternativeName>
    <alternativeName>
        <fullName evidence="5">Protein-(glutamine-N5) MTase PrmC</fullName>
    </alternativeName>
    <alternativeName>
        <fullName evidence="5">Protein-glutamine N-methyltransferase PrmC</fullName>
    </alternativeName>
</protein>
<dbReference type="OrthoDB" id="9800643at2"/>
<evidence type="ECO:0000313" key="8">
    <source>
        <dbReference type="EMBL" id="ONN43136.1"/>
    </source>
</evidence>
<gene>
    <name evidence="5" type="primary">prmC</name>
    <name evidence="8" type="ORF">BTN92_08725</name>
</gene>
<dbReference type="InterPro" id="IPR019874">
    <property type="entry name" value="RF_methyltr_PrmC"/>
</dbReference>
<dbReference type="STRING" id="53346.A5802_002077"/>
<dbReference type="Pfam" id="PF17827">
    <property type="entry name" value="PrmC_N"/>
    <property type="match status" value="1"/>
</dbReference>
<keyword evidence="2 5" id="KW-0808">Transferase</keyword>
<dbReference type="Proteomes" id="UP000189299">
    <property type="component" value="Unassembled WGS sequence"/>
</dbReference>
<dbReference type="GO" id="GO:0102559">
    <property type="term" value="F:peptide chain release factor N(5)-glutamine methyltransferase activity"/>
    <property type="evidence" value="ECO:0007669"/>
    <property type="project" value="UniProtKB-EC"/>
</dbReference>
<dbReference type="RefSeq" id="WP_062806207.1">
    <property type="nucleotide sequence ID" value="NZ_CABMMO010000007.1"/>
</dbReference>
<dbReference type="PANTHER" id="PTHR18895:SF74">
    <property type="entry name" value="MTRF1L RELEASE FACTOR GLUTAMINE METHYLTRANSFERASE"/>
    <property type="match status" value="1"/>
</dbReference>
<dbReference type="PANTHER" id="PTHR18895">
    <property type="entry name" value="HEMK METHYLTRANSFERASE"/>
    <property type="match status" value="1"/>
</dbReference>
<evidence type="ECO:0000256" key="5">
    <source>
        <dbReference type="HAMAP-Rule" id="MF_02126"/>
    </source>
</evidence>
<dbReference type="NCBIfam" id="TIGR00536">
    <property type="entry name" value="hemK_fam"/>
    <property type="match status" value="1"/>
</dbReference>
<dbReference type="Gene3D" id="1.10.8.10">
    <property type="entry name" value="DNA helicase RuvA subunit, C-terminal domain"/>
    <property type="match status" value="1"/>
</dbReference>
<dbReference type="CDD" id="cd02440">
    <property type="entry name" value="AdoMet_MTases"/>
    <property type="match status" value="1"/>
</dbReference>
<evidence type="ECO:0000256" key="2">
    <source>
        <dbReference type="ARBA" id="ARBA00022679"/>
    </source>
</evidence>
<dbReference type="GO" id="GO:0032259">
    <property type="term" value="P:methylation"/>
    <property type="evidence" value="ECO:0007669"/>
    <property type="project" value="UniProtKB-KW"/>
</dbReference>
<dbReference type="SUPFAM" id="SSF53335">
    <property type="entry name" value="S-adenosyl-L-methionine-dependent methyltransferases"/>
    <property type="match status" value="1"/>
</dbReference>
<keyword evidence="3 5" id="KW-0949">S-adenosyl-L-methionine</keyword>
<feature type="binding site" evidence="5">
    <location>
        <begin position="184"/>
        <end position="187"/>
    </location>
    <ligand>
        <name>substrate</name>
    </ligand>
</feature>
<dbReference type="InterPro" id="IPR029063">
    <property type="entry name" value="SAM-dependent_MTases_sf"/>
</dbReference>
<comment type="catalytic activity">
    <reaction evidence="4 5">
        <text>L-glutaminyl-[peptide chain release factor] + S-adenosyl-L-methionine = N(5)-methyl-L-glutaminyl-[peptide chain release factor] + S-adenosyl-L-homocysteine + H(+)</text>
        <dbReference type="Rhea" id="RHEA:42896"/>
        <dbReference type="Rhea" id="RHEA-COMP:10271"/>
        <dbReference type="Rhea" id="RHEA-COMP:10272"/>
        <dbReference type="ChEBI" id="CHEBI:15378"/>
        <dbReference type="ChEBI" id="CHEBI:30011"/>
        <dbReference type="ChEBI" id="CHEBI:57856"/>
        <dbReference type="ChEBI" id="CHEBI:59789"/>
        <dbReference type="ChEBI" id="CHEBI:61891"/>
        <dbReference type="EC" id="2.1.1.297"/>
    </reaction>
</comment>
<feature type="binding site" evidence="5">
    <location>
        <begin position="119"/>
        <end position="123"/>
    </location>
    <ligand>
        <name>S-adenosyl-L-methionine</name>
        <dbReference type="ChEBI" id="CHEBI:59789"/>
    </ligand>
</feature>
<keyword evidence="1 5" id="KW-0489">Methyltransferase</keyword>
<organism evidence="8 9">
    <name type="scientific">Enterococcus mundtii</name>
    <dbReference type="NCBI Taxonomy" id="53346"/>
    <lineage>
        <taxon>Bacteria</taxon>
        <taxon>Bacillati</taxon>
        <taxon>Bacillota</taxon>
        <taxon>Bacilli</taxon>
        <taxon>Lactobacillales</taxon>
        <taxon>Enterococcaceae</taxon>
        <taxon>Enterococcus</taxon>
    </lineage>
</organism>